<dbReference type="AlphaFoldDB" id="A0A543NEI8"/>
<accession>A0A543NEI8</accession>
<dbReference type="PANTHER" id="PTHR38479:SF2">
    <property type="entry name" value="WINGED HELIX DNA-BINDING DOMAIN-CONTAINING PROTEIN"/>
    <property type="match status" value="1"/>
</dbReference>
<reference evidence="1 2" key="1">
    <citation type="submission" date="2019-06" db="EMBL/GenBank/DDBJ databases">
        <title>Sequencing the genomes of 1000 actinobacteria strains.</title>
        <authorList>
            <person name="Klenk H.-P."/>
        </authorList>
    </citation>
    <scope>NUCLEOTIDE SEQUENCE [LARGE SCALE GENOMIC DNA]</scope>
    <source>
        <strain evidence="1 2">DSM 45015</strain>
    </source>
</reference>
<evidence type="ECO:0000313" key="1">
    <source>
        <dbReference type="EMBL" id="TQN30236.1"/>
    </source>
</evidence>
<dbReference type="EMBL" id="VFQC01000001">
    <property type="protein sequence ID" value="TQN30236.1"/>
    <property type="molecule type" value="Genomic_DNA"/>
</dbReference>
<evidence type="ECO:0000313" key="2">
    <source>
        <dbReference type="Proteomes" id="UP000317422"/>
    </source>
</evidence>
<gene>
    <name evidence="1" type="ORF">FHX37_0098</name>
</gene>
<name>A0A543NEI8_9ACTN</name>
<dbReference type="OrthoDB" id="9148135at2"/>
<dbReference type="RefSeq" id="WP_141921510.1">
    <property type="nucleotide sequence ID" value="NZ_VFQC01000001.1"/>
</dbReference>
<dbReference type="Proteomes" id="UP000317422">
    <property type="component" value="Unassembled WGS sequence"/>
</dbReference>
<dbReference type="InterPro" id="IPR009351">
    <property type="entry name" value="AlkZ-like"/>
</dbReference>
<proteinExistence type="predicted"/>
<keyword evidence="2" id="KW-1185">Reference proteome</keyword>
<dbReference type="GO" id="GO:0003677">
    <property type="term" value="F:DNA binding"/>
    <property type="evidence" value="ECO:0007669"/>
    <property type="project" value="UniProtKB-KW"/>
</dbReference>
<sequence length="370" mass="39956">MRVGWDQVFAWRLRRQFAQPPGDAGVEEVVSRLGGVQAQVASSAELAVGLRQRAPEPGAVARGLADGTLVRTWAMRGTLHLLHAAEAASFLSLLAAGRTWEKPAWQRSFGASPAEVAALAEAVSGLLDVRVLTREELVAELAADPRFAAMEQQLRSGWAALLKPLAWQGVLCHGPSQGTRVTFTRPETMVPGWRGLPEPEEAAAVAIPAYLGAHGPATPEVFDAWLSRNSLRKSTPRAWFAELGDRLVTVDVEGWQARMLAEHAEELARTEPTTSVRLLGGFDQYVLGPGTGDTRLLPAEHRSRVSRAGGWISPVVVIAGRVAGVWELENDRIEVSLFPGVEQPPREALEAEADHVARARGQGELTVRVS</sequence>
<comment type="caution">
    <text evidence="1">The sequence shown here is derived from an EMBL/GenBank/DDBJ whole genome shotgun (WGS) entry which is preliminary data.</text>
</comment>
<keyword evidence="1" id="KW-0238">DNA-binding</keyword>
<dbReference type="Pfam" id="PF06224">
    <property type="entry name" value="AlkZ-like"/>
    <property type="match status" value="1"/>
</dbReference>
<organism evidence="1 2">
    <name type="scientific">Haloactinospora alba</name>
    <dbReference type="NCBI Taxonomy" id="405555"/>
    <lineage>
        <taxon>Bacteria</taxon>
        <taxon>Bacillati</taxon>
        <taxon>Actinomycetota</taxon>
        <taxon>Actinomycetes</taxon>
        <taxon>Streptosporangiales</taxon>
        <taxon>Nocardiopsidaceae</taxon>
        <taxon>Haloactinospora</taxon>
    </lineage>
</organism>
<dbReference type="PANTHER" id="PTHR38479">
    <property type="entry name" value="LMO0824 PROTEIN"/>
    <property type="match status" value="1"/>
</dbReference>
<protein>
    <submittedName>
        <fullName evidence="1">Winged helix DNA-binding protein</fullName>
    </submittedName>
</protein>